<evidence type="ECO:0000259" key="3">
    <source>
        <dbReference type="Pfam" id="PF19815"/>
    </source>
</evidence>
<comment type="caution">
    <text evidence="4">The sequence shown here is derived from an EMBL/GenBank/DDBJ whole genome shotgun (WGS) entry which is preliminary data.</text>
</comment>
<dbReference type="InterPro" id="IPR046265">
    <property type="entry name" value="DUF6298"/>
</dbReference>
<feature type="domain" description="Putative collagen-binding" evidence="2">
    <location>
        <begin position="393"/>
        <end position="461"/>
    </location>
</feature>
<gene>
    <name evidence="4" type="ORF">A3F83_02100</name>
</gene>
<proteinExistence type="predicted"/>
<dbReference type="STRING" id="1817867.A3F83_02100"/>
<feature type="signal peptide" evidence="1">
    <location>
        <begin position="1"/>
        <end position="23"/>
    </location>
</feature>
<feature type="domain" description="DUF6298" evidence="3">
    <location>
        <begin position="109"/>
        <end position="193"/>
    </location>
</feature>
<dbReference type="AlphaFoldDB" id="A0A1F5YKA8"/>
<evidence type="ECO:0000313" key="5">
    <source>
        <dbReference type="Proteomes" id="UP000179129"/>
    </source>
</evidence>
<accession>A0A1F5YKA8</accession>
<dbReference type="InterPro" id="IPR017853">
    <property type="entry name" value="GH"/>
</dbReference>
<dbReference type="SUPFAM" id="SSF51445">
    <property type="entry name" value="(Trans)glycosidases"/>
    <property type="match status" value="1"/>
</dbReference>
<feature type="chain" id="PRO_5009522480" evidence="1">
    <location>
        <begin position="24"/>
        <end position="470"/>
    </location>
</feature>
<dbReference type="Proteomes" id="UP000179129">
    <property type="component" value="Unassembled WGS sequence"/>
</dbReference>
<protein>
    <submittedName>
        <fullName evidence="4">Uncharacterized protein</fullName>
    </submittedName>
</protein>
<name>A0A1F5YKA8_9BACT</name>
<evidence type="ECO:0000313" key="4">
    <source>
        <dbReference type="EMBL" id="OGG00648.1"/>
    </source>
</evidence>
<reference evidence="4 5" key="1">
    <citation type="journal article" date="2016" name="Nat. Commun.">
        <title>Thousands of microbial genomes shed light on interconnected biogeochemical processes in an aquifer system.</title>
        <authorList>
            <person name="Anantharaman K."/>
            <person name="Brown C.T."/>
            <person name="Hug L.A."/>
            <person name="Sharon I."/>
            <person name="Castelle C.J."/>
            <person name="Probst A.J."/>
            <person name="Thomas B.C."/>
            <person name="Singh A."/>
            <person name="Wilkins M.J."/>
            <person name="Karaoz U."/>
            <person name="Brodie E.L."/>
            <person name="Williams K.H."/>
            <person name="Hubbard S.S."/>
            <person name="Banfield J.F."/>
        </authorList>
    </citation>
    <scope>NUCLEOTIDE SEQUENCE [LARGE SCALE GENOMIC DNA]</scope>
</reference>
<dbReference type="InterPro" id="IPR024749">
    <property type="entry name" value="Collagen-bd_put"/>
</dbReference>
<keyword evidence="1" id="KW-0732">Signal</keyword>
<evidence type="ECO:0000259" key="2">
    <source>
        <dbReference type="Pfam" id="PF12904"/>
    </source>
</evidence>
<organism evidence="4 5">
    <name type="scientific">Candidatus Glassbacteria bacterium RIFCSPLOWO2_12_FULL_58_11</name>
    <dbReference type="NCBI Taxonomy" id="1817867"/>
    <lineage>
        <taxon>Bacteria</taxon>
        <taxon>Candidatus Glassiibacteriota</taxon>
    </lineage>
</organism>
<evidence type="ECO:0000256" key="1">
    <source>
        <dbReference type="SAM" id="SignalP"/>
    </source>
</evidence>
<dbReference type="Pfam" id="PF12904">
    <property type="entry name" value="Collagen_bind_2"/>
    <property type="match status" value="1"/>
</dbReference>
<dbReference type="Pfam" id="PF19815">
    <property type="entry name" value="DUF6298"/>
    <property type="match status" value="1"/>
</dbReference>
<sequence length="470" mass="52327">MKNIPLAALLSAAVLLSLAPAYAQAPSAPLALHPDNPHYFLFRGKPAVLVTSGEHYGAVLNLDFDYLPYLDELQKHGLNLTRTWAGTYREIPGSFGITDNTLAPLPGRYLCPWARSETPGYFDGGYKFDLTRWDESYFARLKDFLSQASKRGVIVELNLFCPNYNDSLWQASPLSAANNINGIGHCPANEPYALKHADLTAVQEAVTRKIVRELRGFDNFYYELCNEPYFGGVTQEFQRRIAEVIADEEKDLPLGHLISMNVANGREKVLDPCPLISIFNFHYCFPPDVVEMNYGLNKVIGENETGFRGKADSLYRTEGWDFIIAGGGLYNNLDYSFTPKHPDGTFLDYQSPGGGSPELRKQLGILKAFIEGFEFIRLAAAYDVIRGGVPEGATARVLAERGKQYAVYLKGGRQADLQMDLPAGNYSYEWLDTKTGKIVKSGKLQQKEGLATLSSPEYDEDIALRIRASR</sequence>
<dbReference type="Gene3D" id="3.20.20.80">
    <property type="entry name" value="Glycosidases"/>
    <property type="match status" value="1"/>
</dbReference>
<dbReference type="EMBL" id="MFIX01000249">
    <property type="protein sequence ID" value="OGG00648.1"/>
    <property type="molecule type" value="Genomic_DNA"/>
</dbReference>